<dbReference type="EMBL" id="KN817542">
    <property type="protein sequence ID" value="KJA23575.1"/>
    <property type="molecule type" value="Genomic_DNA"/>
</dbReference>
<dbReference type="Proteomes" id="UP000054270">
    <property type="component" value="Unassembled WGS sequence"/>
</dbReference>
<evidence type="ECO:0000313" key="2">
    <source>
        <dbReference type="EMBL" id="KJA23575.1"/>
    </source>
</evidence>
<evidence type="ECO:0000256" key="1">
    <source>
        <dbReference type="SAM" id="MobiDB-lite"/>
    </source>
</evidence>
<organism evidence="2 3">
    <name type="scientific">Hypholoma sublateritium (strain FD-334 SS-4)</name>
    <dbReference type="NCBI Taxonomy" id="945553"/>
    <lineage>
        <taxon>Eukaryota</taxon>
        <taxon>Fungi</taxon>
        <taxon>Dikarya</taxon>
        <taxon>Basidiomycota</taxon>
        <taxon>Agaricomycotina</taxon>
        <taxon>Agaricomycetes</taxon>
        <taxon>Agaricomycetidae</taxon>
        <taxon>Agaricales</taxon>
        <taxon>Agaricineae</taxon>
        <taxon>Strophariaceae</taxon>
        <taxon>Hypholoma</taxon>
    </lineage>
</organism>
<evidence type="ECO:0000313" key="3">
    <source>
        <dbReference type="Proteomes" id="UP000054270"/>
    </source>
</evidence>
<proteinExistence type="predicted"/>
<dbReference type="STRING" id="945553.A0A0D2PVK2"/>
<dbReference type="AlphaFoldDB" id="A0A0D2PVK2"/>
<gene>
    <name evidence="2" type="ORF">HYPSUDRAFT_137589</name>
</gene>
<feature type="non-terminal residue" evidence="2">
    <location>
        <position position="1"/>
    </location>
</feature>
<sequence>ITALGRFDHTKGEHLILCELKLIIEFPHGHTIPIPSATVTHSNTPVAGGDSKVSVT</sequence>
<accession>A0A0D2PVK2</accession>
<reference evidence="3" key="1">
    <citation type="submission" date="2014-04" db="EMBL/GenBank/DDBJ databases">
        <title>Evolutionary Origins and Diversification of the Mycorrhizal Mutualists.</title>
        <authorList>
            <consortium name="DOE Joint Genome Institute"/>
            <consortium name="Mycorrhizal Genomics Consortium"/>
            <person name="Kohler A."/>
            <person name="Kuo A."/>
            <person name="Nagy L.G."/>
            <person name="Floudas D."/>
            <person name="Copeland A."/>
            <person name="Barry K.W."/>
            <person name="Cichocki N."/>
            <person name="Veneault-Fourrey C."/>
            <person name="LaButti K."/>
            <person name="Lindquist E.A."/>
            <person name="Lipzen A."/>
            <person name="Lundell T."/>
            <person name="Morin E."/>
            <person name="Murat C."/>
            <person name="Riley R."/>
            <person name="Ohm R."/>
            <person name="Sun H."/>
            <person name="Tunlid A."/>
            <person name="Henrissat B."/>
            <person name="Grigoriev I.V."/>
            <person name="Hibbett D.S."/>
            <person name="Martin F."/>
        </authorList>
    </citation>
    <scope>NUCLEOTIDE SEQUENCE [LARGE SCALE GENOMIC DNA]</scope>
    <source>
        <strain evidence="3">FD-334 SS-4</strain>
    </source>
</reference>
<name>A0A0D2PVK2_HYPSF</name>
<dbReference type="OrthoDB" id="3253621at2759"/>
<keyword evidence="3" id="KW-1185">Reference proteome</keyword>
<protein>
    <submittedName>
        <fullName evidence="2">Uncharacterized protein</fullName>
    </submittedName>
</protein>
<feature type="region of interest" description="Disordered" evidence="1">
    <location>
        <begin position="35"/>
        <end position="56"/>
    </location>
</feature>